<reference evidence="1" key="1">
    <citation type="submission" date="2021-06" db="EMBL/GenBank/DDBJ databases">
        <authorList>
            <person name="Kallberg Y."/>
            <person name="Tangrot J."/>
            <person name="Rosling A."/>
        </authorList>
    </citation>
    <scope>NUCLEOTIDE SEQUENCE</scope>
    <source>
        <strain evidence="1">IL203A</strain>
    </source>
</reference>
<gene>
    <name evidence="1" type="ORF">DHETER_LOCUS14444</name>
</gene>
<feature type="non-terminal residue" evidence="1">
    <location>
        <position position="1"/>
    </location>
</feature>
<sequence>EELADDAFVNKRKRAIVNDKQNNQEVQNIITNNLQAESSNATKPTKQKKETRSFTSI</sequence>
<protein>
    <submittedName>
        <fullName evidence="1">6572_t:CDS:1</fullName>
    </submittedName>
</protein>
<keyword evidence="2" id="KW-1185">Reference proteome</keyword>
<comment type="caution">
    <text evidence="1">The sequence shown here is derived from an EMBL/GenBank/DDBJ whole genome shotgun (WGS) entry which is preliminary data.</text>
</comment>
<organism evidence="1 2">
    <name type="scientific">Dentiscutata heterogama</name>
    <dbReference type="NCBI Taxonomy" id="1316150"/>
    <lineage>
        <taxon>Eukaryota</taxon>
        <taxon>Fungi</taxon>
        <taxon>Fungi incertae sedis</taxon>
        <taxon>Mucoromycota</taxon>
        <taxon>Glomeromycotina</taxon>
        <taxon>Glomeromycetes</taxon>
        <taxon>Diversisporales</taxon>
        <taxon>Gigasporaceae</taxon>
        <taxon>Dentiscutata</taxon>
    </lineage>
</organism>
<evidence type="ECO:0000313" key="2">
    <source>
        <dbReference type="Proteomes" id="UP000789702"/>
    </source>
</evidence>
<evidence type="ECO:0000313" key="1">
    <source>
        <dbReference type="EMBL" id="CAG8747729.1"/>
    </source>
</evidence>
<name>A0ACA9QH02_9GLOM</name>
<dbReference type="EMBL" id="CAJVPU010044467">
    <property type="protein sequence ID" value="CAG8747729.1"/>
    <property type="molecule type" value="Genomic_DNA"/>
</dbReference>
<dbReference type="Proteomes" id="UP000789702">
    <property type="component" value="Unassembled WGS sequence"/>
</dbReference>
<proteinExistence type="predicted"/>
<accession>A0ACA9QH02</accession>